<gene>
    <name evidence="2" type="ORF">AMTR_s00131p00034410</name>
</gene>
<dbReference type="eggNOG" id="KOG4197">
    <property type="taxonomic scope" value="Eukaryota"/>
</dbReference>
<name>W1NUW6_AMBTC</name>
<dbReference type="AlphaFoldDB" id="W1NUW6"/>
<feature type="compositionally biased region" description="Low complexity" evidence="1">
    <location>
        <begin position="49"/>
        <end position="70"/>
    </location>
</feature>
<keyword evidence="3" id="KW-1185">Reference proteome</keyword>
<feature type="region of interest" description="Disordered" evidence="1">
    <location>
        <begin position="188"/>
        <end position="230"/>
    </location>
</feature>
<dbReference type="Gramene" id="ERM99397">
    <property type="protein sequence ID" value="ERM99397"/>
    <property type="gene ID" value="AMTR_s00131p00034410"/>
</dbReference>
<dbReference type="EMBL" id="KI395019">
    <property type="protein sequence ID" value="ERM99397.1"/>
    <property type="molecule type" value="Genomic_DNA"/>
</dbReference>
<dbReference type="PANTHER" id="PTHR31865">
    <property type="entry name" value="OSJNBA0071G03.3 PROTEIN"/>
    <property type="match status" value="1"/>
</dbReference>
<evidence type="ECO:0000313" key="3">
    <source>
        <dbReference type="Proteomes" id="UP000017836"/>
    </source>
</evidence>
<dbReference type="HOGENOM" id="CLU_105206_2_0_1"/>
<evidence type="ECO:0000313" key="2">
    <source>
        <dbReference type="EMBL" id="ERM99397.1"/>
    </source>
</evidence>
<dbReference type="Proteomes" id="UP000017836">
    <property type="component" value="Unassembled WGS sequence"/>
</dbReference>
<accession>W1NUW6</accession>
<dbReference type="Pfam" id="PF07939">
    <property type="entry name" value="DUF1685"/>
    <property type="match status" value="1"/>
</dbReference>
<evidence type="ECO:0000256" key="1">
    <source>
        <dbReference type="SAM" id="MobiDB-lite"/>
    </source>
</evidence>
<protein>
    <recommendedName>
        <fullName evidence="4">DUF1685 domain-containing protein</fullName>
    </recommendedName>
</protein>
<reference evidence="3" key="1">
    <citation type="journal article" date="2013" name="Science">
        <title>The Amborella genome and the evolution of flowering plants.</title>
        <authorList>
            <consortium name="Amborella Genome Project"/>
        </authorList>
    </citation>
    <scope>NUCLEOTIDE SEQUENCE [LARGE SCALE GENOMIC DNA]</scope>
</reference>
<sequence>MPASHLPFSKPSPKNNPLERQRNSKGGRGALFGGARESPTMEIVKEELLPPLLESSSSDDSSSLPSSVSDFSEEEEELQRLTQREAPPTVAALACAKKRLTKQLSMFETSREAAWERRRHQFLKQEERSSSFNGFVGRSLTDEDLDELKGCIELGFGFDHDHEDRTLCNTLPALDLYYAVNRQLSDSKMTTTTASTQEESTPSSSGGQSSSFGSPRSPNSSEAWKIFTPGDNPQHVKRRLRHWAQAVACSVRQIC</sequence>
<dbReference type="OMA" id="SGGQNLC"/>
<feature type="compositionally biased region" description="Low complexity" evidence="1">
    <location>
        <begin position="188"/>
        <end position="222"/>
    </location>
</feature>
<dbReference type="PANTHER" id="PTHR31865:SF3">
    <property type="entry name" value="PHOSPHODIESTERASE EPSILON-1, PUTATIVE (DUF1685)-RELATED"/>
    <property type="match status" value="1"/>
</dbReference>
<dbReference type="InterPro" id="IPR012881">
    <property type="entry name" value="DUF1685"/>
</dbReference>
<proteinExistence type="predicted"/>
<feature type="region of interest" description="Disordered" evidence="1">
    <location>
        <begin position="1"/>
        <end position="86"/>
    </location>
</feature>
<organism evidence="2 3">
    <name type="scientific">Amborella trichopoda</name>
    <dbReference type="NCBI Taxonomy" id="13333"/>
    <lineage>
        <taxon>Eukaryota</taxon>
        <taxon>Viridiplantae</taxon>
        <taxon>Streptophyta</taxon>
        <taxon>Embryophyta</taxon>
        <taxon>Tracheophyta</taxon>
        <taxon>Spermatophyta</taxon>
        <taxon>Magnoliopsida</taxon>
        <taxon>Amborellales</taxon>
        <taxon>Amborellaceae</taxon>
        <taxon>Amborella</taxon>
    </lineage>
</organism>
<evidence type="ECO:0008006" key="4">
    <source>
        <dbReference type="Google" id="ProtNLM"/>
    </source>
</evidence>